<proteinExistence type="predicted"/>
<dbReference type="Proteomes" id="UP000327439">
    <property type="component" value="Unassembled WGS sequence"/>
</dbReference>
<dbReference type="EMBL" id="ML706116">
    <property type="protein sequence ID" value="KAB1671416.1"/>
    <property type="molecule type" value="Genomic_DNA"/>
</dbReference>
<accession>A0A5J5NF07</accession>
<dbReference type="EMBL" id="ML706116">
    <property type="protein sequence ID" value="KAB1671393.1"/>
    <property type="molecule type" value="Genomic_DNA"/>
</dbReference>
<gene>
    <name evidence="1" type="ORF">ES319_1Z208800v1</name>
    <name evidence="2" type="ORF">ES319_1Z209400v1</name>
</gene>
<reference evidence="2" key="1">
    <citation type="submission" date="2019-06" db="EMBL/GenBank/DDBJ databases">
        <title>WGS assembly of Gossypium barbadense.</title>
        <authorList>
            <person name="Chen Z.J."/>
            <person name="Sreedasyam A."/>
            <person name="Ando A."/>
            <person name="Song Q."/>
            <person name="De L."/>
            <person name="Hulse-Kemp A."/>
            <person name="Ding M."/>
            <person name="Ye W."/>
            <person name="Kirkbride R."/>
            <person name="Jenkins J."/>
            <person name="Plott C."/>
            <person name="Lovell J."/>
            <person name="Lin Y.-M."/>
            <person name="Vaughn R."/>
            <person name="Liu B."/>
            <person name="Li W."/>
            <person name="Simpson S."/>
            <person name="Scheffler B."/>
            <person name="Saski C."/>
            <person name="Grover C."/>
            <person name="Hu G."/>
            <person name="Conover J."/>
            <person name="Carlson J."/>
            <person name="Shu S."/>
            <person name="Boston L."/>
            <person name="Williams M."/>
            <person name="Peterson D."/>
            <person name="Mcgee K."/>
            <person name="Jones D."/>
            <person name="Wendel J."/>
            <person name="Stelly D."/>
            <person name="Grimwood J."/>
            <person name="Schmutz J."/>
        </authorList>
    </citation>
    <scope>NUCLEOTIDE SEQUENCE</scope>
    <source>
        <strain evidence="2">1400233.01</strain>
    </source>
</reference>
<keyword evidence="3" id="KW-1185">Reference proteome</keyword>
<organism evidence="2">
    <name type="scientific">Gossypium barbadense</name>
    <name type="common">Sea Island cotton</name>
    <name type="synonym">Hibiscus barbadensis</name>
    <dbReference type="NCBI Taxonomy" id="3634"/>
    <lineage>
        <taxon>Eukaryota</taxon>
        <taxon>Viridiplantae</taxon>
        <taxon>Streptophyta</taxon>
        <taxon>Embryophyta</taxon>
        <taxon>Tracheophyta</taxon>
        <taxon>Spermatophyta</taxon>
        <taxon>Magnoliopsida</taxon>
        <taxon>eudicotyledons</taxon>
        <taxon>Gunneridae</taxon>
        <taxon>Pentapetalae</taxon>
        <taxon>rosids</taxon>
        <taxon>malvids</taxon>
        <taxon>Malvales</taxon>
        <taxon>Malvaceae</taxon>
        <taxon>Malvoideae</taxon>
        <taxon>Gossypium</taxon>
    </lineage>
</organism>
<protein>
    <submittedName>
        <fullName evidence="2">Uncharacterized protein</fullName>
    </submittedName>
</protein>
<evidence type="ECO:0000313" key="1">
    <source>
        <dbReference type="EMBL" id="KAB1671393.1"/>
    </source>
</evidence>
<sequence>MELLFSRMAFPTIYRQGQTTMSQLQLNIPNNHISALKLYPVPGSKTLVAIQQGLPGLVFRHHCRSLESNMQAETLESESFISSFLLGKRLLTLPSQWISPLSMKKIQKLGTFFNKKIQ</sequence>
<name>A0A5J5NF07_GOSBA</name>
<reference evidence="3" key="2">
    <citation type="journal article" date="2020" name="Nat. Genet.">
        <title>Genomic diversifications of five Gossypium allopolyploid species and their impact on cotton improvement.</title>
        <authorList>
            <person name="Chen Z.J."/>
            <person name="Sreedasyam A."/>
            <person name="Ando A."/>
            <person name="Song Q."/>
            <person name="De Santiago L.M."/>
            <person name="Hulse-Kemp A.M."/>
            <person name="Ding M."/>
            <person name="Ye W."/>
            <person name="Kirkbride R.C."/>
            <person name="Jenkins J."/>
            <person name="Plott C."/>
            <person name="Lovell J."/>
            <person name="Lin Y.M."/>
            <person name="Vaughn R."/>
            <person name="Liu B."/>
            <person name="Simpson S."/>
            <person name="Scheffler B.E."/>
            <person name="Wen L."/>
            <person name="Saski C.A."/>
            <person name="Grover C.E."/>
            <person name="Hu G."/>
            <person name="Conover J.L."/>
            <person name="Carlson J.W."/>
            <person name="Shu S."/>
            <person name="Boston L.B."/>
            <person name="Williams M."/>
            <person name="Peterson D.G."/>
            <person name="McGee K."/>
            <person name="Jones D.C."/>
            <person name="Wendel J.F."/>
            <person name="Stelly D.M."/>
            <person name="Grimwood J."/>
            <person name="Schmutz J."/>
        </authorList>
    </citation>
    <scope>NUCLEOTIDE SEQUENCE [LARGE SCALE GENOMIC DNA]</scope>
    <source>
        <strain evidence="3">cv. 3-79</strain>
    </source>
</reference>
<evidence type="ECO:0000313" key="2">
    <source>
        <dbReference type="EMBL" id="KAB1671416.1"/>
    </source>
</evidence>
<dbReference type="AlphaFoldDB" id="A0A5J5NF07"/>
<evidence type="ECO:0000313" key="3">
    <source>
        <dbReference type="Proteomes" id="UP000327439"/>
    </source>
</evidence>